<feature type="transmembrane region" description="Helical" evidence="1">
    <location>
        <begin position="40"/>
        <end position="59"/>
    </location>
</feature>
<evidence type="ECO:0000313" key="3">
    <source>
        <dbReference type="EMBL" id="EFI28761.1"/>
    </source>
</evidence>
<keyword evidence="1" id="KW-1133">Transmembrane helix</keyword>
<dbReference type="EMBL" id="AACS02000001">
    <property type="protein sequence ID" value="EFI28761.1"/>
    <property type="molecule type" value="Genomic_DNA"/>
</dbReference>
<comment type="caution">
    <text evidence="3">The sequence shown here is derived from an EMBL/GenBank/DDBJ whole genome shotgun (WGS) entry which is preliminary data.</text>
</comment>
<dbReference type="HOGENOM" id="CLU_055652_0_1_1"/>
<dbReference type="KEGG" id="cci:CC1G_13787"/>
<dbReference type="InterPro" id="IPR018620">
    <property type="entry name" value="Ubiquitin3-bd_protein_But2_C"/>
</dbReference>
<dbReference type="Proteomes" id="UP000001861">
    <property type="component" value="Unassembled WGS sequence"/>
</dbReference>
<gene>
    <name evidence="3" type="ORF">CC1G_13787</name>
</gene>
<dbReference type="Pfam" id="PF09792">
    <property type="entry name" value="But2"/>
    <property type="match status" value="1"/>
</dbReference>
<evidence type="ECO:0000259" key="2">
    <source>
        <dbReference type="Pfam" id="PF09792"/>
    </source>
</evidence>
<sequence>MVRYPEESYNLLSTNEDDEGLIDSKRAAPPPTPPPAVSRGVVIALVAFVLIDVLAYLYIAKALLLLPLPGLSTTTEMEFRDPYFGLDDLYRTGTVKSSQYPKLLNIPRVAAQVSRVEKDKVAQIDAHRWLSDFGLLSPPDRRLQVSSTVRTIVQFNVMDYGMEKCSMVVRLPSRDEQLPHPFSYQSNDPSDRDSIHLDICQLDQKRPLDEHRLSWSTKPRCMHHVGTLKARVGEQVELPPFECRRGQFLAYEVSCAQGSIMGECGVDVWSNQNQTWGGLRLMRDIDRIVHVSTSDCVLIRFSLLVIPNENVLSIVVSGIWISFFVLKDSSLIIYKPTFVPGTHFCDVQSSSGSATRSHGNRYVRLNRGCWSPPEHEWETVQEDEEEEFIREHRFGFLVLVLDFRPGGWRGV</sequence>
<dbReference type="eggNOG" id="ENOG502ST8B">
    <property type="taxonomic scope" value="Eukaryota"/>
</dbReference>
<organism evidence="3 4">
    <name type="scientific">Coprinopsis cinerea (strain Okayama-7 / 130 / ATCC MYA-4618 / FGSC 9003)</name>
    <name type="common">Inky cap fungus</name>
    <name type="synonym">Hormographiella aspergillata</name>
    <dbReference type="NCBI Taxonomy" id="240176"/>
    <lineage>
        <taxon>Eukaryota</taxon>
        <taxon>Fungi</taxon>
        <taxon>Dikarya</taxon>
        <taxon>Basidiomycota</taxon>
        <taxon>Agaricomycotina</taxon>
        <taxon>Agaricomycetes</taxon>
        <taxon>Agaricomycetidae</taxon>
        <taxon>Agaricales</taxon>
        <taxon>Agaricineae</taxon>
        <taxon>Psathyrellaceae</taxon>
        <taxon>Coprinopsis</taxon>
    </lineage>
</organism>
<accession>D6RK94</accession>
<dbReference type="GeneID" id="6007243"/>
<dbReference type="AlphaFoldDB" id="D6RK94"/>
<evidence type="ECO:0000313" key="4">
    <source>
        <dbReference type="Proteomes" id="UP000001861"/>
    </source>
</evidence>
<dbReference type="InParanoid" id="D6RK94"/>
<dbReference type="RefSeq" id="XP_002912255.1">
    <property type="nucleotide sequence ID" value="XM_002912209.1"/>
</dbReference>
<dbReference type="OrthoDB" id="61113at2759"/>
<name>D6RK94_COPC7</name>
<protein>
    <recommendedName>
        <fullName evidence="2">Ubiquitin 3 binding protein But2 C-terminal domain-containing protein</fullName>
    </recommendedName>
</protein>
<evidence type="ECO:0000256" key="1">
    <source>
        <dbReference type="SAM" id="Phobius"/>
    </source>
</evidence>
<dbReference type="VEuPathDB" id="FungiDB:CC1G_13787"/>
<feature type="domain" description="Ubiquitin 3 binding protein But2 C-terminal" evidence="2">
    <location>
        <begin position="144"/>
        <end position="259"/>
    </location>
</feature>
<keyword evidence="1" id="KW-0812">Transmembrane</keyword>
<reference evidence="3 4" key="1">
    <citation type="journal article" date="2010" name="Proc. Natl. Acad. Sci. U.S.A.">
        <title>Insights into evolution of multicellular fungi from the assembled chromosomes of the mushroom Coprinopsis cinerea (Coprinus cinereus).</title>
        <authorList>
            <person name="Stajich J.E."/>
            <person name="Wilke S.K."/>
            <person name="Ahren D."/>
            <person name="Au C.H."/>
            <person name="Birren B.W."/>
            <person name="Borodovsky M."/>
            <person name="Burns C."/>
            <person name="Canback B."/>
            <person name="Casselton L.A."/>
            <person name="Cheng C.K."/>
            <person name="Deng J."/>
            <person name="Dietrich F.S."/>
            <person name="Fargo D.C."/>
            <person name="Farman M.L."/>
            <person name="Gathman A.C."/>
            <person name="Goldberg J."/>
            <person name="Guigo R."/>
            <person name="Hoegger P.J."/>
            <person name="Hooker J.B."/>
            <person name="Huggins A."/>
            <person name="James T.Y."/>
            <person name="Kamada T."/>
            <person name="Kilaru S."/>
            <person name="Kodira C."/>
            <person name="Kues U."/>
            <person name="Kupfer D."/>
            <person name="Kwan H.S."/>
            <person name="Lomsadze A."/>
            <person name="Li W."/>
            <person name="Lilly W.W."/>
            <person name="Ma L.J."/>
            <person name="Mackey A.J."/>
            <person name="Manning G."/>
            <person name="Martin F."/>
            <person name="Muraguchi H."/>
            <person name="Natvig D.O."/>
            <person name="Palmerini H."/>
            <person name="Ramesh M.A."/>
            <person name="Rehmeyer C.J."/>
            <person name="Roe B.A."/>
            <person name="Shenoy N."/>
            <person name="Stanke M."/>
            <person name="Ter-Hovhannisyan V."/>
            <person name="Tunlid A."/>
            <person name="Velagapudi R."/>
            <person name="Vision T.J."/>
            <person name="Zeng Q."/>
            <person name="Zolan M.E."/>
            <person name="Pukkila P.J."/>
        </authorList>
    </citation>
    <scope>NUCLEOTIDE SEQUENCE [LARGE SCALE GENOMIC DNA]</scope>
    <source>
        <strain evidence="4">Okayama-7 / 130 / ATCC MYA-4618 / FGSC 9003</strain>
    </source>
</reference>
<keyword evidence="1" id="KW-0472">Membrane</keyword>
<keyword evidence="4" id="KW-1185">Reference proteome</keyword>
<dbReference type="OMA" id="MSTEHEE"/>
<proteinExistence type="predicted"/>
<dbReference type="STRING" id="240176.D6RK94"/>